<keyword evidence="2" id="KW-0378">Hydrolase</keyword>
<dbReference type="PANTHER" id="PTHR23044:SF61">
    <property type="entry name" value="3'-5' EXORIBONUCLEASE 1-RELATED"/>
    <property type="match status" value="1"/>
</dbReference>
<keyword evidence="6" id="KW-1185">Reference proteome</keyword>
<protein>
    <submittedName>
        <fullName evidence="5">Exonuclease domain-containing protein</fullName>
    </submittedName>
</protein>
<dbReference type="SUPFAM" id="SSF53098">
    <property type="entry name" value="Ribonuclease H-like"/>
    <property type="match status" value="1"/>
</dbReference>
<evidence type="ECO:0000259" key="4">
    <source>
        <dbReference type="SMART" id="SM00479"/>
    </source>
</evidence>
<dbReference type="CDD" id="cd06133">
    <property type="entry name" value="ERI-1_3'hExo_like"/>
    <property type="match status" value="1"/>
</dbReference>
<organism evidence="5 6">
    <name type="scientific">Waltera intestinalis</name>
    <dbReference type="NCBI Taxonomy" id="2606635"/>
    <lineage>
        <taxon>Bacteria</taxon>
        <taxon>Bacillati</taxon>
        <taxon>Bacillota</taxon>
        <taxon>Clostridia</taxon>
        <taxon>Lachnospirales</taxon>
        <taxon>Lachnospiraceae</taxon>
        <taxon>Waltera</taxon>
    </lineage>
</organism>
<dbReference type="InterPro" id="IPR013520">
    <property type="entry name" value="Ribonucl_H"/>
</dbReference>
<dbReference type="GO" id="GO:0000175">
    <property type="term" value="F:3'-5'-RNA exonuclease activity"/>
    <property type="evidence" value="ECO:0007669"/>
    <property type="project" value="InterPro"/>
</dbReference>
<dbReference type="RefSeq" id="WP_154496064.1">
    <property type="nucleotide sequence ID" value="NZ_VUMU01000006.1"/>
</dbReference>
<reference evidence="5 6" key="1">
    <citation type="submission" date="2019-08" db="EMBL/GenBank/DDBJ databases">
        <title>In-depth cultivation of the pig gut microbiome towards novel bacterial diversity and tailored functional studies.</title>
        <authorList>
            <person name="Wylensek D."/>
            <person name="Hitch T.C.A."/>
            <person name="Clavel T."/>
        </authorList>
    </citation>
    <scope>NUCLEOTIDE SEQUENCE [LARGE SCALE GENOMIC DNA]</scope>
    <source>
        <strain evidence="5 6">WCA3-601-WT-6H</strain>
    </source>
</reference>
<keyword evidence="1" id="KW-0540">Nuclease</keyword>
<dbReference type="EMBL" id="VUMU01000006">
    <property type="protein sequence ID" value="MST57939.1"/>
    <property type="molecule type" value="Genomic_DNA"/>
</dbReference>
<gene>
    <name evidence="5" type="ORF">FYJ59_06725</name>
</gene>
<comment type="caution">
    <text evidence="5">The sequence shown here is derived from an EMBL/GenBank/DDBJ whole genome shotgun (WGS) entry which is preliminary data.</text>
</comment>
<evidence type="ECO:0000313" key="5">
    <source>
        <dbReference type="EMBL" id="MST57939.1"/>
    </source>
</evidence>
<accession>A0A6L5YIE4</accession>
<evidence type="ECO:0000256" key="3">
    <source>
        <dbReference type="ARBA" id="ARBA00022839"/>
    </source>
</evidence>
<dbReference type="InterPro" id="IPR047201">
    <property type="entry name" value="ERI-1_3'hExo-like"/>
</dbReference>
<feature type="domain" description="Exonuclease" evidence="4">
    <location>
        <begin position="2"/>
        <end position="189"/>
    </location>
</feature>
<evidence type="ECO:0000256" key="2">
    <source>
        <dbReference type="ARBA" id="ARBA00022801"/>
    </source>
</evidence>
<evidence type="ECO:0000313" key="6">
    <source>
        <dbReference type="Proteomes" id="UP000476055"/>
    </source>
</evidence>
<keyword evidence="3 5" id="KW-0269">Exonuclease</keyword>
<sequence length="221" mass="25496">MNHIVVDLEMNIIGKKHPARAIWRQEIIEIGAVLMDDNLTEIAAFRTYVKPEYSDRIHPDVEKITGITYSMVENAPSFSEAFHMFTDWCLGTGKEFTIHAWSDSDYAQITHEMILKEYRPSKEEELITDIPWQDFQRTIDDYLGFERQISLQKALELAGIDFNGHAHDALDDARNTARLLSVYQDPVKIKEVLEKIREVMIPTPLGNSIGNMFDFSTLVFE</sequence>
<dbReference type="SMART" id="SM00479">
    <property type="entry name" value="EXOIII"/>
    <property type="match status" value="1"/>
</dbReference>
<evidence type="ECO:0000256" key="1">
    <source>
        <dbReference type="ARBA" id="ARBA00022722"/>
    </source>
</evidence>
<dbReference type="GO" id="GO:0003676">
    <property type="term" value="F:nucleic acid binding"/>
    <property type="evidence" value="ECO:0007669"/>
    <property type="project" value="InterPro"/>
</dbReference>
<dbReference type="InterPro" id="IPR036397">
    <property type="entry name" value="RNaseH_sf"/>
</dbReference>
<dbReference type="InterPro" id="IPR012337">
    <property type="entry name" value="RNaseH-like_sf"/>
</dbReference>
<name>A0A6L5YIE4_9FIRM</name>
<dbReference type="InterPro" id="IPR051274">
    <property type="entry name" value="3-5_Exoribonuclease"/>
</dbReference>
<dbReference type="AlphaFoldDB" id="A0A6L5YIE4"/>
<proteinExistence type="predicted"/>
<dbReference type="PANTHER" id="PTHR23044">
    <property type="entry name" value="3'-5' EXONUCLEASE ERI1-RELATED"/>
    <property type="match status" value="1"/>
</dbReference>
<dbReference type="Gene3D" id="3.30.420.10">
    <property type="entry name" value="Ribonuclease H-like superfamily/Ribonuclease H"/>
    <property type="match status" value="1"/>
</dbReference>
<dbReference type="Proteomes" id="UP000476055">
    <property type="component" value="Unassembled WGS sequence"/>
</dbReference>
<dbReference type="Pfam" id="PF00929">
    <property type="entry name" value="RNase_T"/>
    <property type="match status" value="1"/>
</dbReference>